<keyword evidence="2" id="KW-1185">Reference proteome</keyword>
<accession>A0AAW0PV78</accession>
<reference evidence="2" key="1">
    <citation type="submission" date="2024-04" db="EMBL/GenBank/DDBJ databases">
        <title>Salinicola lusitanus LLJ914,a marine bacterium isolated from the Okinawa Trough.</title>
        <authorList>
            <person name="Li J."/>
        </authorList>
    </citation>
    <scope>NUCLEOTIDE SEQUENCE [LARGE SCALE GENOMIC DNA]</scope>
</reference>
<evidence type="ECO:0000313" key="2">
    <source>
        <dbReference type="Proteomes" id="UP001460270"/>
    </source>
</evidence>
<sequence length="169" mass="19916">MALSPSDNEEKATPSCSIFRFENLILPRLLRTSSFRINRRRAFALAVLLAMAQRRRRRSRFWVHPINQQRRAQGDYYHLVQELRLDSERHHQYFRMSVEKFEELLSIIGPELRRQCTTYRASIEPQQRLAVALRRAWLVSVDIAGTDGADEPRARNCPLFEDQSEDAMK</sequence>
<organism evidence="1 2">
    <name type="scientific">Mugilogobius chulae</name>
    <name type="common">yellowstripe goby</name>
    <dbReference type="NCBI Taxonomy" id="88201"/>
    <lineage>
        <taxon>Eukaryota</taxon>
        <taxon>Metazoa</taxon>
        <taxon>Chordata</taxon>
        <taxon>Craniata</taxon>
        <taxon>Vertebrata</taxon>
        <taxon>Euteleostomi</taxon>
        <taxon>Actinopterygii</taxon>
        <taxon>Neopterygii</taxon>
        <taxon>Teleostei</taxon>
        <taxon>Neoteleostei</taxon>
        <taxon>Acanthomorphata</taxon>
        <taxon>Gobiaria</taxon>
        <taxon>Gobiiformes</taxon>
        <taxon>Gobioidei</taxon>
        <taxon>Gobiidae</taxon>
        <taxon>Gobionellinae</taxon>
        <taxon>Mugilogobius</taxon>
    </lineage>
</organism>
<dbReference type="Proteomes" id="UP001460270">
    <property type="component" value="Unassembled WGS sequence"/>
</dbReference>
<comment type="caution">
    <text evidence="1">The sequence shown here is derived from an EMBL/GenBank/DDBJ whole genome shotgun (WGS) entry which is preliminary data.</text>
</comment>
<proteinExistence type="predicted"/>
<evidence type="ECO:0000313" key="1">
    <source>
        <dbReference type="EMBL" id="KAK7939593.1"/>
    </source>
</evidence>
<dbReference type="EMBL" id="JBBPFD010000002">
    <property type="protein sequence ID" value="KAK7939593.1"/>
    <property type="molecule type" value="Genomic_DNA"/>
</dbReference>
<gene>
    <name evidence="1" type="ORF">WMY93_002919</name>
</gene>
<dbReference type="AlphaFoldDB" id="A0AAW0PV78"/>
<protein>
    <submittedName>
        <fullName evidence="1">Uncharacterized protein</fullName>
    </submittedName>
</protein>
<name>A0AAW0PV78_9GOBI</name>